<gene>
    <name evidence="1" type="ORF">Dacsa_2207</name>
</gene>
<protein>
    <recommendedName>
        <fullName evidence="3">DUF29 domain-containing protein</fullName>
    </recommendedName>
</protein>
<proteinExistence type="predicted"/>
<dbReference type="STRING" id="13035.Dacsa_2207"/>
<dbReference type="PATRIC" id="fig|13035.3.peg.2504"/>
<dbReference type="InterPro" id="IPR002636">
    <property type="entry name" value="DUF29"/>
</dbReference>
<accession>K9YWD9</accession>
<dbReference type="EMBL" id="CP003944">
    <property type="protein sequence ID" value="AFZ50827.1"/>
    <property type="molecule type" value="Genomic_DNA"/>
</dbReference>
<name>K9YWD9_DACS8</name>
<dbReference type="KEGG" id="dsl:Dacsa_2207"/>
<keyword evidence="2" id="KW-1185">Reference proteome</keyword>
<evidence type="ECO:0000313" key="2">
    <source>
        <dbReference type="Proteomes" id="UP000010482"/>
    </source>
</evidence>
<dbReference type="HOGENOM" id="CLU_116670_1_0_3"/>
<evidence type="ECO:0008006" key="3">
    <source>
        <dbReference type="Google" id="ProtNLM"/>
    </source>
</evidence>
<dbReference type="AlphaFoldDB" id="K9YWD9"/>
<evidence type="ECO:0000313" key="1">
    <source>
        <dbReference type="EMBL" id="AFZ50827.1"/>
    </source>
</evidence>
<sequence>MVSELTNPTQNQLYETDYNLWVLDTAKKLQNKELDALDWENLIDEVLDLSRREKRKLESLLTRLFEHLLKLKYWESERERNRGHWQGEIRNFRIQIWRELKASPSLKRHLSETFEECYQDARKITIDKTQLSPDTFPETSISFCDFPKEIAPLDQVLDEEWLPFEEKK</sequence>
<dbReference type="eggNOG" id="COG2442">
    <property type="taxonomic scope" value="Bacteria"/>
</dbReference>
<dbReference type="PANTHER" id="PTHR34235">
    <property type="entry name" value="SLR1203 PROTEIN-RELATED"/>
    <property type="match status" value="1"/>
</dbReference>
<dbReference type="Gene3D" id="1.20.1220.20">
    <property type="entry name" value="Uncharcterised protein PF01724"/>
    <property type="match status" value="1"/>
</dbReference>
<organism evidence="1 2">
    <name type="scientific">Dactylococcopsis salina (strain PCC 8305)</name>
    <name type="common">Myxobactron salinum</name>
    <dbReference type="NCBI Taxonomy" id="13035"/>
    <lineage>
        <taxon>Bacteria</taxon>
        <taxon>Bacillati</taxon>
        <taxon>Cyanobacteriota</taxon>
        <taxon>Cyanophyceae</taxon>
        <taxon>Nodosilineales</taxon>
        <taxon>Cymatolegaceae</taxon>
        <taxon>Dactylococcopsis</taxon>
    </lineage>
</organism>
<dbReference type="Pfam" id="PF01724">
    <property type="entry name" value="DUF29"/>
    <property type="match status" value="1"/>
</dbReference>
<dbReference type="RefSeq" id="WP_015229820.1">
    <property type="nucleotide sequence ID" value="NC_019780.1"/>
</dbReference>
<reference evidence="1" key="1">
    <citation type="submission" date="2012-04" db="EMBL/GenBank/DDBJ databases">
        <title>Finished genome of Dactylococcopsis salina PCC 8305.</title>
        <authorList>
            <consortium name="US DOE Joint Genome Institute"/>
            <person name="Gugger M."/>
            <person name="Coursin T."/>
            <person name="Rippka R."/>
            <person name="Tandeau De Marsac N."/>
            <person name="Huntemann M."/>
            <person name="Wei C.-L."/>
            <person name="Han J."/>
            <person name="Detter J.C."/>
            <person name="Han C."/>
            <person name="Tapia R."/>
            <person name="Daligault H."/>
            <person name="Chen A."/>
            <person name="Krypides N."/>
            <person name="Mavromatis K."/>
            <person name="Markowitz V."/>
            <person name="Szeto E."/>
            <person name="Ivanova N."/>
            <person name="Ovchinnikova G."/>
            <person name="Pagani I."/>
            <person name="Pati A."/>
            <person name="Goodwin L."/>
            <person name="Peters L."/>
            <person name="Pitluck S."/>
            <person name="Woyke T."/>
            <person name="Kerfeld C."/>
        </authorList>
    </citation>
    <scope>NUCLEOTIDE SEQUENCE [LARGE SCALE GENOMIC DNA]</scope>
    <source>
        <strain evidence="1">PCC 8305</strain>
    </source>
</reference>
<dbReference type="PANTHER" id="PTHR34235:SF3">
    <property type="entry name" value="SLR1203 PROTEIN"/>
    <property type="match status" value="1"/>
</dbReference>
<dbReference type="OrthoDB" id="5769308at2"/>
<dbReference type="Proteomes" id="UP000010482">
    <property type="component" value="Chromosome"/>
</dbReference>